<dbReference type="EMBL" id="JAVKGT010000036">
    <property type="protein sequence ID" value="MDR5712778.1"/>
    <property type="molecule type" value="Genomic_DNA"/>
</dbReference>
<dbReference type="InterPro" id="IPR050495">
    <property type="entry name" value="ATG22/LtaA_families"/>
</dbReference>
<dbReference type="Proteomes" id="UP001260872">
    <property type="component" value="Unassembled WGS sequence"/>
</dbReference>
<feature type="transmembrane region" description="Helical" evidence="7">
    <location>
        <begin position="259"/>
        <end position="281"/>
    </location>
</feature>
<dbReference type="PANTHER" id="PTHR23519:SF1">
    <property type="entry name" value="AUTOPHAGY-RELATED PROTEIN 22"/>
    <property type="match status" value="1"/>
</dbReference>
<accession>A0ABU1FVZ1</accession>
<keyword evidence="4 7" id="KW-1133">Transmembrane helix</keyword>
<feature type="transmembrane region" description="Helical" evidence="7">
    <location>
        <begin position="24"/>
        <end position="44"/>
    </location>
</feature>
<dbReference type="Pfam" id="PF11700">
    <property type="entry name" value="ATG22"/>
    <property type="match status" value="1"/>
</dbReference>
<protein>
    <submittedName>
        <fullName evidence="8">MFS transporter</fullName>
    </submittedName>
</protein>
<feature type="transmembrane region" description="Helical" evidence="7">
    <location>
        <begin position="195"/>
        <end position="213"/>
    </location>
</feature>
<organism evidence="8 9">
    <name type="scientific">Nesterenkonia flava</name>
    <dbReference type="NCBI Taxonomy" id="469799"/>
    <lineage>
        <taxon>Bacteria</taxon>
        <taxon>Bacillati</taxon>
        <taxon>Actinomycetota</taxon>
        <taxon>Actinomycetes</taxon>
        <taxon>Micrococcales</taxon>
        <taxon>Micrococcaceae</taxon>
        <taxon>Nesterenkonia</taxon>
    </lineage>
</organism>
<evidence type="ECO:0000256" key="3">
    <source>
        <dbReference type="ARBA" id="ARBA00022692"/>
    </source>
</evidence>
<reference evidence="9" key="1">
    <citation type="submission" date="2023-07" db="EMBL/GenBank/DDBJ databases">
        <title>Description of three actinobacteria isolated from air of manufacturing shop in a pharmaceutical factory.</title>
        <authorList>
            <person name="Zhang D.-F."/>
        </authorList>
    </citation>
    <scope>NUCLEOTIDE SEQUENCE [LARGE SCALE GENOMIC DNA]</scope>
    <source>
        <strain evidence="9">CCTCC AB 207010</strain>
    </source>
</reference>
<keyword evidence="2" id="KW-0813">Transport</keyword>
<feature type="transmembrane region" description="Helical" evidence="7">
    <location>
        <begin position="317"/>
        <end position="335"/>
    </location>
</feature>
<comment type="caution">
    <text evidence="8">The sequence shown here is derived from an EMBL/GenBank/DDBJ whole genome shotgun (WGS) entry which is preliminary data.</text>
</comment>
<evidence type="ECO:0000256" key="1">
    <source>
        <dbReference type="ARBA" id="ARBA00004127"/>
    </source>
</evidence>
<feature type="transmembrane region" description="Helical" evidence="7">
    <location>
        <begin position="88"/>
        <end position="108"/>
    </location>
</feature>
<dbReference type="InterPro" id="IPR024671">
    <property type="entry name" value="Atg22-like"/>
</dbReference>
<dbReference type="SUPFAM" id="SSF103473">
    <property type="entry name" value="MFS general substrate transporter"/>
    <property type="match status" value="1"/>
</dbReference>
<keyword evidence="5 7" id="KW-0472">Membrane</keyword>
<evidence type="ECO:0000256" key="5">
    <source>
        <dbReference type="ARBA" id="ARBA00023136"/>
    </source>
</evidence>
<gene>
    <name evidence="8" type="ORF">RH857_11660</name>
</gene>
<dbReference type="RefSeq" id="WP_310538149.1">
    <property type="nucleotide sequence ID" value="NZ_BAAAOC010000075.1"/>
</dbReference>
<keyword evidence="3 7" id="KW-0812">Transmembrane</keyword>
<feature type="transmembrane region" description="Helical" evidence="7">
    <location>
        <begin position="56"/>
        <end position="76"/>
    </location>
</feature>
<proteinExistence type="predicted"/>
<sequence>MTSTSSTQTAQAPLNKALIAKWSLWSWGNATVSAVMVTFVFGYYITTVVDPNDGTFWLSTGYTIAGIIIALTAPIIGQRADRGGKRKLWLSIHTLIIVGLVASCFFVRPEAGYLALGVTLMASMTLFDEFANVNYNAMITDISDHRRMGRVSGIGWGAGYLGGIVILAIALFTLVLGDPPYIFGITDDDALNVRIVAIVAAVWHLVFALPLLLTKVPTADQDTVQKRPSILESYRRLIRVLIGLWREDRNTFWFLISSAVYRDGLSAVFTYGAVLGGAIYGLGFQEIMMFGIAGNVVAALGAIVGGFLEDKVGPRKVIATCIMSLIGVAVILYFFDVERVVLGAEITPFMAFWIFGLFLCLFVGPAQASSRAFLGRLAPPDRAAELFGLYATTGRSVGFITSALIMLILGAEATTDEGADKAIIVAIIVVFAVGLALLSQVRNPTGPAKMREHGVGSGGGETPPPSRSADAEHHA</sequence>
<evidence type="ECO:0000313" key="8">
    <source>
        <dbReference type="EMBL" id="MDR5712778.1"/>
    </source>
</evidence>
<feature type="transmembrane region" description="Helical" evidence="7">
    <location>
        <begin position="114"/>
        <end position="133"/>
    </location>
</feature>
<evidence type="ECO:0000256" key="7">
    <source>
        <dbReference type="SAM" id="Phobius"/>
    </source>
</evidence>
<feature type="transmembrane region" description="Helical" evidence="7">
    <location>
        <begin position="287"/>
        <end position="308"/>
    </location>
</feature>
<feature type="transmembrane region" description="Helical" evidence="7">
    <location>
        <begin position="387"/>
        <end position="410"/>
    </location>
</feature>
<evidence type="ECO:0000256" key="4">
    <source>
        <dbReference type="ARBA" id="ARBA00022989"/>
    </source>
</evidence>
<comment type="subcellular location">
    <subcellularLocation>
        <location evidence="1">Endomembrane system</location>
        <topology evidence="1">Multi-pass membrane protein</topology>
    </subcellularLocation>
</comment>
<evidence type="ECO:0000313" key="9">
    <source>
        <dbReference type="Proteomes" id="UP001260872"/>
    </source>
</evidence>
<evidence type="ECO:0000256" key="2">
    <source>
        <dbReference type="ARBA" id="ARBA00022448"/>
    </source>
</evidence>
<feature type="transmembrane region" description="Helical" evidence="7">
    <location>
        <begin position="422"/>
        <end position="441"/>
    </location>
</feature>
<feature type="region of interest" description="Disordered" evidence="6">
    <location>
        <begin position="445"/>
        <end position="475"/>
    </location>
</feature>
<dbReference type="Gene3D" id="1.20.1250.20">
    <property type="entry name" value="MFS general substrate transporter like domains"/>
    <property type="match status" value="1"/>
</dbReference>
<dbReference type="PANTHER" id="PTHR23519">
    <property type="entry name" value="AUTOPHAGY-RELATED PROTEIN 22"/>
    <property type="match status" value="1"/>
</dbReference>
<evidence type="ECO:0000256" key="6">
    <source>
        <dbReference type="SAM" id="MobiDB-lite"/>
    </source>
</evidence>
<feature type="transmembrane region" description="Helical" evidence="7">
    <location>
        <begin position="154"/>
        <end position="175"/>
    </location>
</feature>
<name>A0ABU1FVZ1_9MICC</name>
<keyword evidence="9" id="KW-1185">Reference proteome</keyword>
<dbReference type="InterPro" id="IPR036259">
    <property type="entry name" value="MFS_trans_sf"/>
</dbReference>
<feature type="transmembrane region" description="Helical" evidence="7">
    <location>
        <begin position="347"/>
        <end position="366"/>
    </location>
</feature>